<proteinExistence type="inferred from homology"/>
<feature type="non-terminal residue" evidence="6">
    <location>
        <position position="1"/>
    </location>
</feature>
<dbReference type="Pfam" id="PF21960">
    <property type="entry name" value="RCF1-5-like_lid"/>
    <property type="match status" value="1"/>
</dbReference>
<dbReference type="GO" id="GO:0003677">
    <property type="term" value="F:DNA binding"/>
    <property type="evidence" value="ECO:0007669"/>
    <property type="project" value="InterPro"/>
</dbReference>
<evidence type="ECO:0000256" key="2">
    <source>
        <dbReference type="ARBA" id="ARBA00005378"/>
    </source>
</evidence>
<keyword evidence="6" id="KW-0378">Hydrolase</keyword>
<dbReference type="GO" id="GO:0005663">
    <property type="term" value="C:DNA replication factor C complex"/>
    <property type="evidence" value="ECO:0007669"/>
    <property type="project" value="EnsemblFungi"/>
</dbReference>
<evidence type="ECO:0000256" key="5">
    <source>
        <dbReference type="ARBA" id="ARBA00070185"/>
    </source>
</evidence>
<dbReference type="FunFam" id="1.10.8.60:FF:000030">
    <property type="entry name" value="replication factor C subunit 3"/>
    <property type="match status" value="1"/>
</dbReference>
<dbReference type="GO" id="GO:0007062">
    <property type="term" value="P:sister chromatid cohesion"/>
    <property type="evidence" value="ECO:0007669"/>
    <property type="project" value="EnsemblFungi"/>
</dbReference>
<comment type="subcellular location">
    <subcellularLocation>
        <location evidence="1">Nucleus</location>
    </subcellularLocation>
</comment>
<dbReference type="GO" id="GO:0006272">
    <property type="term" value="P:leading strand elongation"/>
    <property type="evidence" value="ECO:0007669"/>
    <property type="project" value="EnsemblFungi"/>
</dbReference>
<dbReference type="OMA" id="LKADIMH"/>
<sequence length="316" mass="35855">SKSKDLPHLIFFGPSGSGKTTRVNTILKSMYGDAIDKVKIESRAFTTPSNKKLEIDVISSQYHLEMNPSDLGIHDKFVIQSLIKEIAQSQSVDVNAPTKFKVIVISQADNLSKEAQQALRRTMEKYMSNLRLILIGESVNNLIGPIKSRCFMIRVPRPQPEEIAAVLHDVAKAEELELPAELTEKIVSQSQRDLRKALLVLQALSSQNTNLLPSTNVPVPDWERMVFHICSEITKEQTPKKLLEIRTQLYELISKCIPPKTIIKMLTLNLINMVEDDIKFDILKHAAEYEYRLTIGSKAIFHLEAYIAKLMSIYKR</sequence>
<dbReference type="FunFam" id="1.20.272.10:FF:000002">
    <property type="entry name" value="Replication factor C subunit 3"/>
    <property type="match status" value="1"/>
</dbReference>
<dbReference type="FunFam" id="3.40.50.300:FF:000136">
    <property type="entry name" value="Replication factor C subunit 5"/>
    <property type="match status" value="1"/>
</dbReference>
<name>A0A137NUA6_CONC2</name>
<evidence type="ECO:0000313" key="6">
    <source>
        <dbReference type="EMBL" id="KXN66302.1"/>
    </source>
</evidence>
<dbReference type="AlphaFoldDB" id="A0A137NUA6"/>
<dbReference type="GO" id="GO:0031391">
    <property type="term" value="C:Elg1 RFC-like complex"/>
    <property type="evidence" value="ECO:0007669"/>
    <property type="project" value="EnsemblFungi"/>
</dbReference>
<comment type="similarity">
    <text evidence="2">Belongs to the activator 1 small subunits family.</text>
</comment>
<reference evidence="6 7" key="1">
    <citation type="journal article" date="2015" name="Genome Biol. Evol.">
        <title>Phylogenomic analyses indicate that early fungi evolved digesting cell walls of algal ancestors of land plants.</title>
        <authorList>
            <person name="Chang Y."/>
            <person name="Wang S."/>
            <person name="Sekimoto S."/>
            <person name="Aerts A.L."/>
            <person name="Choi C."/>
            <person name="Clum A."/>
            <person name="LaButti K.M."/>
            <person name="Lindquist E.A."/>
            <person name="Yee Ngan C."/>
            <person name="Ohm R.A."/>
            <person name="Salamov A.A."/>
            <person name="Grigoriev I.V."/>
            <person name="Spatafora J.W."/>
            <person name="Berbee M.L."/>
        </authorList>
    </citation>
    <scope>NUCLEOTIDE SEQUENCE [LARGE SCALE GENOMIC DNA]</scope>
    <source>
        <strain evidence="6 7">NRRL 28638</strain>
    </source>
</reference>
<dbReference type="Proteomes" id="UP000070444">
    <property type="component" value="Unassembled WGS sequence"/>
</dbReference>
<evidence type="ECO:0000256" key="4">
    <source>
        <dbReference type="ARBA" id="ARBA00023242"/>
    </source>
</evidence>
<dbReference type="GO" id="GO:0031390">
    <property type="term" value="C:Ctf18 RFC-like complex"/>
    <property type="evidence" value="ECO:0007669"/>
    <property type="project" value="EnsemblFungi"/>
</dbReference>
<dbReference type="GO" id="GO:0006281">
    <property type="term" value="P:DNA repair"/>
    <property type="evidence" value="ECO:0007669"/>
    <property type="project" value="UniProtKB-ARBA"/>
</dbReference>
<organism evidence="6 7">
    <name type="scientific">Conidiobolus coronatus (strain ATCC 28846 / CBS 209.66 / NRRL 28638)</name>
    <name type="common">Delacroixia coronata</name>
    <dbReference type="NCBI Taxonomy" id="796925"/>
    <lineage>
        <taxon>Eukaryota</taxon>
        <taxon>Fungi</taxon>
        <taxon>Fungi incertae sedis</taxon>
        <taxon>Zoopagomycota</taxon>
        <taxon>Entomophthoromycotina</taxon>
        <taxon>Entomophthoromycetes</taxon>
        <taxon>Entomophthorales</taxon>
        <taxon>Ancylistaceae</taxon>
        <taxon>Conidiobolus</taxon>
    </lineage>
</organism>
<gene>
    <name evidence="6" type="ORF">CONCODRAFT_43894</name>
</gene>
<dbReference type="Pfam" id="PF13177">
    <property type="entry name" value="DNA_pol3_delta2"/>
    <property type="match status" value="1"/>
</dbReference>
<evidence type="ECO:0000256" key="1">
    <source>
        <dbReference type="ARBA" id="ARBA00004123"/>
    </source>
</evidence>
<dbReference type="PANTHER" id="PTHR11669:SF1">
    <property type="entry name" value="REPLICATION FACTOR C SUBUNIT 3"/>
    <property type="match status" value="1"/>
</dbReference>
<keyword evidence="3" id="KW-0235">DNA replication</keyword>
<dbReference type="Gene3D" id="3.40.50.300">
    <property type="entry name" value="P-loop containing nucleotide triphosphate hydrolases"/>
    <property type="match status" value="1"/>
</dbReference>
<dbReference type="InterPro" id="IPR050238">
    <property type="entry name" value="DNA_Rep/Repair_Clamp_Loader"/>
</dbReference>
<keyword evidence="4" id="KW-0539">Nucleus</keyword>
<keyword evidence="7" id="KW-1185">Reference proteome</keyword>
<dbReference type="CDD" id="cd00009">
    <property type="entry name" value="AAA"/>
    <property type="match status" value="1"/>
</dbReference>
<dbReference type="GO" id="GO:0031389">
    <property type="term" value="C:Rad17 RFC-like complex"/>
    <property type="evidence" value="ECO:0007669"/>
    <property type="project" value="EnsemblFungi"/>
</dbReference>
<dbReference type="SUPFAM" id="SSF48019">
    <property type="entry name" value="post-AAA+ oligomerization domain-like"/>
    <property type="match status" value="1"/>
</dbReference>
<dbReference type="OrthoDB" id="761538at2759"/>
<dbReference type="EMBL" id="KQ964742">
    <property type="protein sequence ID" value="KXN66302.1"/>
    <property type="molecule type" value="Genomic_DNA"/>
</dbReference>
<dbReference type="InterPro" id="IPR008921">
    <property type="entry name" value="DNA_pol3_clamp-load_cplx_C"/>
</dbReference>
<dbReference type="Pfam" id="PF22534">
    <property type="entry name" value="RFC_C"/>
    <property type="match status" value="1"/>
</dbReference>
<evidence type="ECO:0000313" key="7">
    <source>
        <dbReference type="Proteomes" id="UP000070444"/>
    </source>
</evidence>
<evidence type="ECO:0000256" key="3">
    <source>
        <dbReference type="ARBA" id="ARBA00022705"/>
    </source>
</evidence>
<dbReference type="SUPFAM" id="SSF52540">
    <property type="entry name" value="P-loop containing nucleoside triphosphate hydrolases"/>
    <property type="match status" value="1"/>
</dbReference>
<dbReference type="GO" id="GO:0016787">
    <property type="term" value="F:hydrolase activity"/>
    <property type="evidence" value="ECO:0007669"/>
    <property type="project" value="UniProtKB-KW"/>
</dbReference>
<dbReference type="PANTHER" id="PTHR11669">
    <property type="entry name" value="REPLICATION FACTOR C / DNA POLYMERASE III GAMMA-TAU SUBUNIT"/>
    <property type="match status" value="1"/>
</dbReference>
<accession>A0A137NUA6</accession>
<dbReference type="STRING" id="796925.A0A137NUA6"/>
<protein>
    <recommendedName>
        <fullName evidence="5">Replication factor C subunit 5</fullName>
    </recommendedName>
</protein>
<dbReference type="Gene3D" id="1.20.272.10">
    <property type="match status" value="1"/>
</dbReference>
<dbReference type="InterPro" id="IPR027417">
    <property type="entry name" value="P-loop_NTPase"/>
</dbReference>
<dbReference type="GO" id="GO:0003689">
    <property type="term" value="F:DNA clamp loader activity"/>
    <property type="evidence" value="ECO:0007669"/>
    <property type="project" value="EnsemblFungi"/>
</dbReference>
<dbReference type="Gene3D" id="1.10.8.60">
    <property type="match status" value="1"/>
</dbReference>